<dbReference type="InterPro" id="IPR022385">
    <property type="entry name" value="Rhs_assc_core"/>
</dbReference>
<reference evidence="3 4" key="1">
    <citation type="submission" date="2019-09" db="EMBL/GenBank/DDBJ databases">
        <title>Goodfellowia gen. nov., a new genus of the Pseudonocardineae related to Actinoalloteichus, containing Goodfellowia coeruleoviolacea gen. nov., comb. nov. gen. nov., comb. nov.</title>
        <authorList>
            <person name="Labeda D."/>
        </authorList>
    </citation>
    <scope>NUCLEOTIDE SEQUENCE [LARGE SCALE GENOMIC DNA]</scope>
    <source>
        <strain evidence="3 4">AN110305</strain>
    </source>
</reference>
<evidence type="ECO:0000313" key="3">
    <source>
        <dbReference type="EMBL" id="KAA2261513.1"/>
    </source>
</evidence>
<dbReference type="Gene3D" id="2.180.10.10">
    <property type="entry name" value="RHS repeat-associated core"/>
    <property type="match status" value="1"/>
</dbReference>
<feature type="region of interest" description="Disordered" evidence="1">
    <location>
        <begin position="155"/>
        <end position="184"/>
    </location>
</feature>
<dbReference type="Gene3D" id="3.40.570.10">
    <property type="entry name" value="Extracellular Endonuclease, subunit A"/>
    <property type="match status" value="1"/>
</dbReference>
<dbReference type="RefSeq" id="WP_149850590.1">
    <property type="nucleotide sequence ID" value="NZ_VUOB01000028.1"/>
</dbReference>
<keyword evidence="4" id="KW-1185">Reference proteome</keyword>
<gene>
    <name evidence="3" type="ORF">F0L68_17220</name>
</gene>
<feature type="compositionally biased region" description="Pro residues" evidence="1">
    <location>
        <begin position="159"/>
        <end position="177"/>
    </location>
</feature>
<dbReference type="InterPro" id="IPR044929">
    <property type="entry name" value="DNA/RNA_non-sp_Endonuclease_sf"/>
</dbReference>
<feature type="compositionally biased region" description="Basic and acidic residues" evidence="1">
    <location>
        <begin position="258"/>
        <end position="268"/>
    </location>
</feature>
<dbReference type="InterPro" id="IPR044927">
    <property type="entry name" value="Endonuclea_NS_2"/>
</dbReference>
<reference evidence="3 4" key="2">
    <citation type="submission" date="2019-09" db="EMBL/GenBank/DDBJ databases">
        <authorList>
            <person name="Jin C."/>
        </authorList>
    </citation>
    <scope>NUCLEOTIDE SEQUENCE [LARGE SCALE GENOMIC DNA]</scope>
    <source>
        <strain evidence="3 4">AN110305</strain>
    </source>
</reference>
<dbReference type="Proteomes" id="UP000323454">
    <property type="component" value="Unassembled WGS sequence"/>
</dbReference>
<feature type="region of interest" description="Disordered" evidence="1">
    <location>
        <begin position="258"/>
        <end position="292"/>
    </location>
</feature>
<evidence type="ECO:0000256" key="1">
    <source>
        <dbReference type="SAM" id="MobiDB-lite"/>
    </source>
</evidence>
<proteinExistence type="predicted"/>
<dbReference type="EMBL" id="VUOB01000028">
    <property type="protein sequence ID" value="KAA2261513.1"/>
    <property type="molecule type" value="Genomic_DNA"/>
</dbReference>
<organism evidence="3 4">
    <name type="scientific">Solihabitans fulvus</name>
    <dbReference type="NCBI Taxonomy" id="1892852"/>
    <lineage>
        <taxon>Bacteria</taxon>
        <taxon>Bacillati</taxon>
        <taxon>Actinomycetota</taxon>
        <taxon>Actinomycetes</taxon>
        <taxon>Pseudonocardiales</taxon>
        <taxon>Pseudonocardiaceae</taxon>
        <taxon>Solihabitans</taxon>
    </lineage>
</organism>
<dbReference type="NCBIfam" id="TIGR03696">
    <property type="entry name" value="Rhs_assc_core"/>
    <property type="match status" value="1"/>
</dbReference>
<evidence type="ECO:0000259" key="2">
    <source>
        <dbReference type="Pfam" id="PF13930"/>
    </source>
</evidence>
<protein>
    <recommendedName>
        <fullName evidence="2">Type VII secretion system protein EssD-like domain-containing protein</fullName>
    </recommendedName>
</protein>
<feature type="domain" description="Type VII secretion system protein EssD-like" evidence="2">
    <location>
        <begin position="315"/>
        <end position="419"/>
    </location>
</feature>
<dbReference type="AlphaFoldDB" id="A0A5B2XDT7"/>
<sequence length="450" mass="48484">MAARWYNPATGGFDSRDGIALPASPSGRANRYTYALGAPLSHVDPTGHDSIDTACQLGSLHGVRVPSSFWDGALSFIGIPVDMVCNAPSTASGCDDVLYLPDGTPCGPIAWEWQRQILAEDELDAERRRKRNQWPITSPPPAQCGAVVLGARDCSGQPPGKPLPPGKPKPVEPPPDPAIKARKDNEDYARKHPFDPWPDLWMPAFAGAGTLISSAASVAASAVGALATVVTDGAAIWTAFRDTLVDLAKPIVRNVDRTTDKPEIDPGRIPRPLPLPDDDPGGKTRPRGAPRNCTTNWRTYDPMETVIWQGRPGDRATDAQACAVTTNRGAPRPTPPRPFGYEKYQGMARCHLIAHMLHGSNTDRANFVPCYQDVTNNSWMYHQVESRIAAQVDGGNPVFMDVTPFYSGQNPVPSGISVVAVGNNGWSCAVLIPNVTRQQRDNGNVQFNGC</sequence>
<evidence type="ECO:0000313" key="4">
    <source>
        <dbReference type="Proteomes" id="UP000323454"/>
    </source>
</evidence>
<comment type="caution">
    <text evidence="3">The sequence shown here is derived from an EMBL/GenBank/DDBJ whole genome shotgun (WGS) entry which is preliminary data.</text>
</comment>
<name>A0A5B2XDT7_9PSEU</name>
<dbReference type="Pfam" id="PF13930">
    <property type="entry name" value="Endonuclea_NS_2"/>
    <property type="match status" value="1"/>
</dbReference>
<accession>A0A5B2XDT7</accession>
<dbReference type="OrthoDB" id="3700441at2"/>